<organism evidence="2">
    <name type="scientific">Oikopleura dioica</name>
    <name type="common">Tunicate</name>
    <dbReference type="NCBI Taxonomy" id="34765"/>
    <lineage>
        <taxon>Eukaryota</taxon>
        <taxon>Metazoa</taxon>
        <taxon>Chordata</taxon>
        <taxon>Tunicata</taxon>
        <taxon>Appendicularia</taxon>
        <taxon>Copelata</taxon>
        <taxon>Oikopleuridae</taxon>
        <taxon>Oikopleura</taxon>
    </lineage>
</organism>
<dbReference type="Proteomes" id="UP000001307">
    <property type="component" value="Unassembled WGS sequence"/>
</dbReference>
<sequence>MMITTTMKTWNLEGDSPDEDEDDDDADDFNEDFLSAEEAEDDFNSDVLDDDNNDNQGGNKEDGSERSQDQDDQDLFEEFSDSLTELRVGKKLYQSGEECSGGSNDEVNREFTNRVLIDY</sequence>
<feature type="compositionally biased region" description="Acidic residues" evidence="1">
    <location>
        <begin position="70"/>
        <end position="80"/>
    </location>
</feature>
<protein>
    <submittedName>
        <fullName evidence="2">Uncharacterized protein</fullName>
    </submittedName>
</protein>
<feature type="region of interest" description="Disordered" evidence="1">
    <location>
        <begin position="1"/>
        <end position="80"/>
    </location>
</feature>
<proteinExistence type="predicted"/>
<feature type="compositionally biased region" description="Acidic residues" evidence="1">
    <location>
        <begin position="15"/>
        <end position="53"/>
    </location>
</feature>
<name>E4XKY4_OIKDI</name>
<gene>
    <name evidence="2" type="ORF">GSOID_T00014355001</name>
</gene>
<evidence type="ECO:0000256" key="1">
    <source>
        <dbReference type="SAM" id="MobiDB-lite"/>
    </source>
</evidence>
<feature type="compositionally biased region" description="Basic and acidic residues" evidence="1">
    <location>
        <begin position="59"/>
        <end position="69"/>
    </location>
</feature>
<accession>E4XKY4</accession>
<dbReference type="InParanoid" id="E4XKY4"/>
<dbReference type="OrthoDB" id="10616465at2759"/>
<dbReference type="AlphaFoldDB" id="E4XKY4"/>
<reference evidence="2" key="1">
    <citation type="journal article" date="2010" name="Science">
        <title>Plasticity of animal genome architecture unmasked by rapid evolution of a pelagic tunicate.</title>
        <authorList>
            <person name="Denoeud F."/>
            <person name="Henriet S."/>
            <person name="Mungpakdee S."/>
            <person name="Aury J.M."/>
            <person name="Da Silva C."/>
            <person name="Brinkmann H."/>
            <person name="Mikhaleva J."/>
            <person name="Olsen L.C."/>
            <person name="Jubin C."/>
            <person name="Canestro C."/>
            <person name="Bouquet J.M."/>
            <person name="Danks G."/>
            <person name="Poulain J."/>
            <person name="Campsteijn C."/>
            <person name="Adamski M."/>
            <person name="Cross I."/>
            <person name="Yadetie F."/>
            <person name="Muffato M."/>
            <person name="Louis A."/>
            <person name="Butcher S."/>
            <person name="Tsagkogeorga G."/>
            <person name="Konrad A."/>
            <person name="Singh S."/>
            <person name="Jensen M.F."/>
            <person name="Cong E.H."/>
            <person name="Eikeseth-Otteraa H."/>
            <person name="Noel B."/>
            <person name="Anthouard V."/>
            <person name="Porcel B.M."/>
            <person name="Kachouri-Lafond R."/>
            <person name="Nishino A."/>
            <person name="Ugolini M."/>
            <person name="Chourrout P."/>
            <person name="Nishida H."/>
            <person name="Aasland R."/>
            <person name="Huzurbazar S."/>
            <person name="Westhof E."/>
            <person name="Delsuc F."/>
            <person name="Lehrach H."/>
            <person name="Reinhardt R."/>
            <person name="Weissenbach J."/>
            <person name="Roy S.W."/>
            <person name="Artiguenave F."/>
            <person name="Postlethwait J.H."/>
            <person name="Manak J.R."/>
            <person name="Thompson E.M."/>
            <person name="Jaillon O."/>
            <person name="Du Pasquier L."/>
            <person name="Boudinot P."/>
            <person name="Liberles D.A."/>
            <person name="Volff J.N."/>
            <person name="Philippe H."/>
            <person name="Lenhard B."/>
            <person name="Roest Crollius H."/>
            <person name="Wincker P."/>
            <person name="Chourrout D."/>
        </authorList>
    </citation>
    <scope>NUCLEOTIDE SEQUENCE [LARGE SCALE GENOMIC DNA]</scope>
</reference>
<evidence type="ECO:0000313" key="3">
    <source>
        <dbReference type="Proteomes" id="UP000001307"/>
    </source>
</evidence>
<dbReference type="EMBL" id="FN653066">
    <property type="protein sequence ID" value="CBY25052.1"/>
    <property type="molecule type" value="Genomic_DNA"/>
</dbReference>
<evidence type="ECO:0000313" key="2">
    <source>
        <dbReference type="EMBL" id="CBY25052.1"/>
    </source>
</evidence>
<keyword evidence="3" id="KW-1185">Reference proteome</keyword>